<dbReference type="CDD" id="cd07067">
    <property type="entry name" value="HP_PGM_like"/>
    <property type="match status" value="1"/>
</dbReference>
<proteinExistence type="predicted"/>
<dbReference type="InterPro" id="IPR013078">
    <property type="entry name" value="His_Pase_superF_clade-1"/>
</dbReference>
<dbReference type="SUPFAM" id="SSF53254">
    <property type="entry name" value="Phosphoglycerate mutase-like"/>
    <property type="match status" value="1"/>
</dbReference>
<dbReference type="PANTHER" id="PTHR48100">
    <property type="entry name" value="BROAD-SPECIFICITY PHOSPHATASE YOR283W-RELATED"/>
    <property type="match status" value="1"/>
</dbReference>
<dbReference type="AlphaFoldDB" id="A0AA39L5B9"/>
<name>A0AA39L5B9_SARSR</name>
<accession>A0AA39L5B9</accession>
<dbReference type="EMBL" id="JAPDFR010000008">
    <property type="protein sequence ID" value="KAK0384545.1"/>
    <property type="molecule type" value="Genomic_DNA"/>
</dbReference>
<sequence>MAPTIHLMRHAQGYHNLCVENEQLPDPDLTPLGLHQCAELRASFPYHGRVRRVISSPLRRTLHTSINVLGRDDLLFPILPLETLQEVSISPCDTGSNIEVLRSEFGDKVDFQNLSPHWEDKSQTGPNQPDLLKLEERARKARQAIRELADPESDDHLVVVTHGDFLHFLTEDWDGVPELDFYVWKNCEFRSYQFENAEDAGGNCTLVETAESWNRRRGSAERPTTSQQDDWRTLVYARLRPVYAGMAR</sequence>
<organism evidence="1 2">
    <name type="scientific">Sarocladium strictum</name>
    <name type="common">Black bundle disease fungus</name>
    <name type="synonym">Acremonium strictum</name>
    <dbReference type="NCBI Taxonomy" id="5046"/>
    <lineage>
        <taxon>Eukaryota</taxon>
        <taxon>Fungi</taxon>
        <taxon>Dikarya</taxon>
        <taxon>Ascomycota</taxon>
        <taxon>Pezizomycotina</taxon>
        <taxon>Sordariomycetes</taxon>
        <taxon>Hypocreomycetidae</taxon>
        <taxon>Hypocreales</taxon>
        <taxon>Sarocladiaceae</taxon>
        <taxon>Sarocladium</taxon>
    </lineage>
</organism>
<evidence type="ECO:0000313" key="2">
    <source>
        <dbReference type="Proteomes" id="UP001175261"/>
    </source>
</evidence>
<evidence type="ECO:0000313" key="1">
    <source>
        <dbReference type="EMBL" id="KAK0384545.1"/>
    </source>
</evidence>
<dbReference type="SMART" id="SM00855">
    <property type="entry name" value="PGAM"/>
    <property type="match status" value="1"/>
</dbReference>
<comment type="caution">
    <text evidence="1">The sequence shown here is derived from an EMBL/GenBank/DDBJ whole genome shotgun (WGS) entry which is preliminary data.</text>
</comment>
<gene>
    <name evidence="1" type="ORF">NLU13_8631</name>
</gene>
<dbReference type="PANTHER" id="PTHR48100:SF54">
    <property type="entry name" value="PHOSPHATASE SPAC5H10.03-RELATED"/>
    <property type="match status" value="1"/>
</dbReference>
<keyword evidence="2" id="KW-1185">Reference proteome</keyword>
<protein>
    <recommendedName>
        <fullName evidence="3">Phosphoglycerate mutase family protein</fullName>
    </recommendedName>
</protein>
<evidence type="ECO:0008006" key="3">
    <source>
        <dbReference type="Google" id="ProtNLM"/>
    </source>
</evidence>
<dbReference type="Gene3D" id="3.40.50.1240">
    <property type="entry name" value="Phosphoglycerate mutase-like"/>
    <property type="match status" value="1"/>
</dbReference>
<dbReference type="GO" id="GO:0016791">
    <property type="term" value="F:phosphatase activity"/>
    <property type="evidence" value="ECO:0007669"/>
    <property type="project" value="TreeGrafter"/>
</dbReference>
<dbReference type="InterPro" id="IPR029033">
    <property type="entry name" value="His_PPase_superfam"/>
</dbReference>
<dbReference type="Proteomes" id="UP001175261">
    <property type="component" value="Unassembled WGS sequence"/>
</dbReference>
<reference evidence="1" key="1">
    <citation type="submission" date="2022-10" db="EMBL/GenBank/DDBJ databases">
        <title>Determination and structural analysis of whole genome sequence of Sarocladium strictum F4-1.</title>
        <authorList>
            <person name="Hu L."/>
            <person name="Jiang Y."/>
        </authorList>
    </citation>
    <scope>NUCLEOTIDE SEQUENCE</scope>
    <source>
        <strain evidence="1">F4-1</strain>
    </source>
</reference>
<dbReference type="GO" id="GO:0005737">
    <property type="term" value="C:cytoplasm"/>
    <property type="evidence" value="ECO:0007669"/>
    <property type="project" value="TreeGrafter"/>
</dbReference>
<dbReference type="Pfam" id="PF00300">
    <property type="entry name" value="His_Phos_1"/>
    <property type="match status" value="1"/>
</dbReference>
<dbReference type="InterPro" id="IPR050275">
    <property type="entry name" value="PGM_Phosphatase"/>
</dbReference>